<dbReference type="SUPFAM" id="SSF81383">
    <property type="entry name" value="F-box domain"/>
    <property type="match status" value="1"/>
</dbReference>
<gene>
    <name evidence="2" type="ORF">HanXRQr2_Chr04g0174541</name>
</gene>
<feature type="domain" description="At1g61320/AtMIF1 LRR" evidence="1">
    <location>
        <begin position="96"/>
        <end position="254"/>
    </location>
</feature>
<comment type="caution">
    <text evidence="2">The sequence shown here is derived from an EMBL/GenBank/DDBJ whole genome shotgun (WGS) entry which is preliminary data.</text>
</comment>
<dbReference type="Pfam" id="PF23622">
    <property type="entry name" value="LRR_At1g61320_AtMIF1"/>
    <property type="match status" value="1"/>
</dbReference>
<dbReference type="Proteomes" id="UP000215914">
    <property type="component" value="Unassembled WGS sequence"/>
</dbReference>
<dbReference type="InterPro" id="IPR036047">
    <property type="entry name" value="F-box-like_dom_sf"/>
</dbReference>
<protein>
    <submittedName>
        <fullName evidence="2">Leucine-rich repeat domain superfamily, F-box-like domain superfamily</fullName>
    </submittedName>
</protein>
<proteinExistence type="predicted"/>
<evidence type="ECO:0000313" key="3">
    <source>
        <dbReference type="Proteomes" id="UP000215914"/>
    </source>
</evidence>
<name>A0A9K3J972_HELAN</name>
<organism evidence="2 3">
    <name type="scientific">Helianthus annuus</name>
    <name type="common">Common sunflower</name>
    <dbReference type="NCBI Taxonomy" id="4232"/>
    <lineage>
        <taxon>Eukaryota</taxon>
        <taxon>Viridiplantae</taxon>
        <taxon>Streptophyta</taxon>
        <taxon>Embryophyta</taxon>
        <taxon>Tracheophyta</taxon>
        <taxon>Spermatophyta</taxon>
        <taxon>Magnoliopsida</taxon>
        <taxon>eudicotyledons</taxon>
        <taxon>Gunneridae</taxon>
        <taxon>Pentapetalae</taxon>
        <taxon>asterids</taxon>
        <taxon>campanulids</taxon>
        <taxon>Asterales</taxon>
        <taxon>Asteraceae</taxon>
        <taxon>Asteroideae</taxon>
        <taxon>Heliantheae alliance</taxon>
        <taxon>Heliantheae</taxon>
        <taxon>Helianthus</taxon>
    </lineage>
</organism>
<reference evidence="2" key="2">
    <citation type="submission" date="2020-06" db="EMBL/GenBank/DDBJ databases">
        <title>Helianthus annuus Genome sequencing and assembly Release 2.</title>
        <authorList>
            <person name="Gouzy J."/>
            <person name="Langlade N."/>
            <person name="Munos S."/>
        </authorList>
    </citation>
    <scope>NUCLEOTIDE SEQUENCE</scope>
    <source>
        <tissue evidence="2">Leaves</tissue>
    </source>
</reference>
<dbReference type="CDD" id="cd22160">
    <property type="entry name" value="F-box_AtFBL13-like"/>
    <property type="match status" value="1"/>
</dbReference>
<dbReference type="Gramene" id="mRNA:HanXRQr2_Chr04g0174541">
    <property type="protein sequence ID" value="mRNA:HanXRQr2_Chr04g0174541"/>
    <property type="gene ID" value="HanXRQr2_Chr04g0174541"/>
</dbReference>
<dbReference type="InterPro" id="IPR053781">
    <property type="entry name" value="F-box_AtFBL13-like"/>
</dbReference>
<dbReference type="InterPro" id="IPR055357">
    <property type="entry name" value="LRR_At1g61320_AtMIF1"/>
</dbReference>
<dbReference type="PANTHER" id="PTHR32212:SF454">
    <property type="entry name" value="F-BOX DOMAIN, LEUCINE-RICH REPEAT DOMAIN, L DOMAIN-CONTAINING PROTEIN"/>
    <property type="match status" value="1"/>
</dbReference>
<sequence>MEEEGQNQALKRIRFEEEDEDRTSKLADSLLVEIISRLPTTKDAIRTAALSKRWKHLWTAVTSLVFLHPYDSNHYANPSFFSHVNKTLTQRGQSKLNKFRLHTYYHDHLHESHINDWIRYAVHCNVEDLHLSLRDHVRGFAFPLDQFVFINSCLTNLTLLACAFNPTGVISWKSLRKLCIVYGNLDEDLIGNILSGSPVLETLVLKHCYGYRRLDITSKSLKNLVFTGYMHNYTTDIIEINAPNILSLKIQSVLVLRKILLLNVSSLVEAHLDYTKRIHHFGKPAEEAEEEMLTGLILNLLHVKNLKFGTFCSKVNLLFIWQFVSLIFVKDINYFGTGFGCERGKRWAGVVDRLKAKGFLSPSNLKVLNVISSPL</sequence>
<dbReference type="EMBL" id="MNCJ02000319">
    <property type="protein sequence ID" value="KAF5810852.1"/>
    <property type="molecule type" value="Genomic_DNA"/>
</dbReference>
<dbReference type="AlphaFoldDB" id="A0A9K3J972"/>
<accession>A0A9K3J972</accession>
<evidence type="ECO:0000313" key="2">
    <source>
        <dbReference type="EMBL" id="KAF5810852.1"/>
    </source>
</evidence>
<reference evidence="2" key="1">
    <citation type="journal article" date="2017" name="Nature">
        <title>The sunflower genome provides insights into oil metabolism, flowering and Asterid evolution.</title>
        <authorList>
            <person name="Badouin H."/>
            <person name="Gouzy J."/>
            <person name="Grassa C.J."/>
            <person name="Murat F."/>
            <person name="Staton S.E."/>
            <person name="Cottret L."/>
            <person name="Lelandais-Briere C."/>
            <person name="Owens G.L."/>
            <person name="Carrere S."/>
            <person name="Mayjonade B."/>
            <person name="Legrand L."/>
            <person name="Gill N."/>
            <person name="Kane N.C."/>
            <person name="Bowers J.E."/>
            <person name="Hubner S."/>
            <person name="Bellec A."/>
            <person name="Berard A."/>
            <person name="Berges H."/>
            <person name="Blanchet N."/>
            <person name="Boniface M.C."/>
            <person name="Brunel D."/>
            <person name="Catrice O."/>
            <person name="Chaidir N."/>
            <person name="Claudel C."/>
            <person name="Donnadieu C."/>
            <person name="Faraut T."/>
            <person name="Fievet G."/>
            <person name="Helmstetter N."/>
            <person name="King M."/>
            <person name="Knapp S.J."/>
            <person name="Lai Z."/>
            <person name="Le Paslier M.C."/>
            <person name="Lippi Y."/>
            <person name="Lorenzon L."/>
            <person name="Mandel J.R."/>
            <person name="Marage G."/>
            <person name="Marchand G."/>
            <person name="Marquand E."/>
            <person name="Bret-Mestries E."/>
            <person name="Morien E."/>
            <person name="Nambeesan S."/>
            <person name="Nguyen T."/>
            <person name="Pegot-Espagnet P."/>
            <person name="Pouilly N."/>
            <person name="Raftis F."/>
            <person name="Sallet E."/>
            <person name="Schiex T."/>
            <person name="Thomas J."/>
            <person name="Vandecasteele C."/>
            <person name="Vares D."/>
            <person name="Vear F."/>
            <person name="Vautrin S."/>
            <person name="Crespi M."/>
            <person name="Mangin B."/>
            <person name="Burke J.M."/>
            <person name="Salse J."/>
            <person name="Munos S."/>
            <person name="Vincourt P."/>
            <person name="Rieseberg L.H."/>
            <person name="Langlade N.B."/>
        </authorList>
    </citation>
    <scope>NUCLEOTIDE SEQUENCE</scope>
    <source>
        <tissue evidence="2">Leaves</tissue>
    </source>
</reference>
<keyword evidence="3" id="KW-1185">Reference proteome</keyword>
<evidence type="ECO:0000259" key="1">
    <source>
        <dbReference type="Pfam" id="PF23622"/>
    </source>
</evidence>
<dbReference type="PANTHER" id="PTHR32212">
    <property type="entry name" value="CYCLIN-LIKE F-BOX"/>
    <property type="match status" value="1"/>
</dbReference>